<evidence type="ECO:0000313" key="2">
    <source>
        <dbReference type="EMBL" id="WZU63491.1"/>
    </source>
</evidence>
<dbReference type="KEGG" id="yag:AABB28_16855"/>
<gene>
    <name evidence="2" type="ORF">AABB28_16855</name>
</gene>
<accession>A0AAN0M8G9</accession>
<keyword evidence="1" id="KW-1133">Transmembrane helix</keyword>
<keyword evidence="1" id="KW-0472">Membrane</keyword>
<feature type="transmembrane region" description="Helical" evidence="1">
    <location>
        <begin position="27"/>
        <end position="50"/>
    </location>
</feature>
<reference evidence="2 3" key="1">
    <citation type="submission" date="2024-04" db="EMBL/GenBank/DDBJ databases">
        <title>Phylogenomic analyses of a clade within the roseobacter group suggest taxonomic reassignments of species of the genera Aestuariivita, Citreicella, Loktanella, Nautella, Pelagibaca, Ruegeria, Thalassobius, Thiobacimonas and Tropicibacter, and the proposal o.</title>
        <authorList>
            <person name="Jeon C.O."/>
        </authorList>
    </citation>
    <scope>NUCLEOTIDE SEQUENCE [LARGE SCALE GENOMIC DNA]</scope>
    <source>
        <strain evidence="2 3">G8-12</strain>
    </source>
</reference>
<dbReference type="AlphaFoldDB" id="A0AAN0M8G9"/>
<dbReference type="RefSeq" id="WP_342069872.1">
    <property type="nucleotide sequence ID" value="NZ_CP151762.1"/>
</dbReference>
<name>A0AAN0M8G9_9RHOB</name>
<evidence type="ECO:0000313" key="3">
    <source>
        <dbReference type="Proteomes" id="UP001451782"/>
    </source>
</evidence>
<sequence length="93" mass="10722">MIISRLLARKRVAAGIRPSFRQAWLPVLADTAVIGLVLAWIFLPVVSMTIVMELSLFWRMLVLFVVIYVPLQVVVIISTVWAVRSRWEEKDEK</sequence>
<dbReference type="Proteomes" id="UP001451782">
    <property type="component" value="Chromosome"/>
</dbReference>
<organism evidence="2 3">
    <name type="scientific">Yoonia algicola</name>
    <dbReference type="NCBI Taxonomy" id="3137368"/>
    <lineage>
        <taxon>Bacteria</taxon>
        <taxon>Pseudomonadati</taxon>
        <taxon>Pseudomonadota</taxon>
        <taxon>Alphaproteobacteria</taxon>
        <taxon>Rhodobacterales</taxon>
        <taxon>Paracoccaceae</taxon>
        <taxon>Yoonia</taxon>
    </lineage>
</organism>
<proteinExistence type="predicted"/>
<feature type="transmembrane region" description="Helical" evidence="1">
    <location>
        <begin position="56"/>
        <end position="83"/>
    </location>
</feature>
<protein>
    <submittedName>
        <fullName evidence="2">Uncharacterized protein</fullName>
    </submittedName>
</protein>
<keyword evidence="3" id="KW-1185">Reference proteome</keyword>
<evidence type="ECO:0000256" key="1">
    <source>
        <dbReference type="SAM" id="Phobius"/>
    </source>
</evidence>
<keyword evidence="1" id="KW-0812">Transmembrane</keyword>
<dbReference type="EMBL" id="CP151762">
    <property type="protein sequence ID" value="WZU63491.1"/>
    <property type="molecule type" value="Genomic_DNA"/>
</dbReference>